<name>A0A918KTU7_9ACTN</name>
<protein>
    <submittedName>
        <fullName evidence="2">Uncharacterized protein</fullName>
    </submittedName>
</protein>
<dbReference type="AlphaFoldDB" id="A0A918KTU7"/>
<feature type="region of interest" description="Disordered" evidence="1">
    <location>
        <begin position="1"/>
        <end position="107"/>
    </location>
</feature>
<proteinExistence type="predicted"/>
<reference evidence="2" key="1">
    <citation type="journal article" date="2014" name="Int. J. Syst. Evol. Microbiol.">
        <title>Complete genome sequence of Corynebacterium casei LMG S-19264T (=DSM 44701T), isolated from a smear-ripened cheese.</title>
        <authorList>
            <consortium name="US DOE Joint Genome Institute (JGI-PGF)"/>
            <person name="Walter F."/>
            <person name="Albersmeier A."/>
            <person name="Kalinowski J."/>
            <person name="Ruckert C."/>
        </authorList>
    </citation>
    <scope>NUCLEOTIDE SEQUENCE</scope>
    <source>
        <strain evidence="2">JCM 4790</strain>
    </source>
</reference>
<comment type="caution">
    <text evidence="2">The sequence shown here is derived from an EMBL/GenBank/DDBJ whole genome shotgun (WGS) entry which is preliminary data.</text>
</comment>
<feature type="compositionally biased region" description="Acidic residues" evidence="1">
    <location>
        <begin position="56"/>
        <end position="107"/>
    </location>
</feature>
<feature type="compositionally biased region" description="Low complexity" evidence="1">
    <location>
        <begin position="21"/>
        <end position="40"/>
    </location>
</feature>
<evidence type="ECO:0000313" key="2">
    <source>
        <dbReference type="EMBL" id="GGX75486.1"/>
    </source>
</evidence>
<feature type="compositionally biased region" description="Basic residues" evidence="1">
    <location>
        <begin position="1"/>
        <end position="16"/>
    </location>
</feature>
<accession>A0A918KTU7</accession>
<gene>
    <name evidence="2" type="ORF">GCM10010358_32180</name>
</gene>
<evidence type="ECO:0000256" key="1">
    <source>
        <dbReference type="SAM" id="MobiDB-lite"/>
    </source>
</evidence>
<sequence length="132" mass="13932">MDVRRQPRFVRTRRLRHQTEPASPAVTSAPPATVVNVPRSRVPPPRPPMTPRVTDGEGDTGTEADGDGGTDAEADDEGDADADADVDPEGEGEGEAEGGGEDVDEVVGEVSWETVIDWVPAVVPFEQTTATV</sequence>
<reference evidence="2" key="2">
    <citation type="submission" date="2020-09" db="EMBL/GenBank/DDBJ databases">
        <authorList>
            <person name="Sun Q."/>
            <person name="Ohkuma M."/>
        </authorList>
    </citation>
    <scope>NUCLEOTIDE SEQUENCE</scope>
    <source>
        <strain evidence="2">JCM 4790</strain>
    </source>
</reference>
<evidence type="ECO:0000313" key="3">
    <source>
        <dbReference type="Proteomes" id="UP000619244"/>
    </source>
</evidence>
<organism evidence="2 3">
    <name type="scientific">Streptomyces minutiscleroticus</name>
    <dbReference type="NCBI Taxonomy" id="68238"/>
    <lineage>
        <taxon>Bacteria</taxon>
        <taxon>Bacillati</taxon>
        <taxon>Actinomycetota</taxon>
        <taxon>Actinomycetes</taxon>
        <taxon>Kitasatosporales</taxon>
        <taxon>Streptomycetaceae</taxon>
        <taxon>Streptomyces</taxon>
    </lineage>
</organism>
<feature type="compositionally biased region" description="Pro residues" evidence="1">
    <location>
        <begin position="41"/>
        <end position="50"/>
    </location>
</feature>
<dbReference type="Proteomes" id="UP000619244">
    <property type="component" value="Unassembled WGS sequence"/>
</dbReference>
<dbReference type="EMBL" id="BMVU01000013">
    <property type="protein sequence ID" value="GGX75486.1"/>
    <property type="molecule type" value="Genomic_DNA"/>
</dbReference>
<keyword evidence="3" id="KW-1185">Reference proteome</keyword>